<gene>
    <name evidence="2" type="ORF">PGQ11_006418</name>
</gene>
<dbReference type="InterPro" id="IPR011009">
    <property type="entry name" value="Kinase-like_dom_sf"/>
</dbReference>
<evidence type="ECO:0000313" key="3">
    <source>
        <dbReference type="Proteomes" id="UP001390339"/>
    </source>
</evidence>
<dbReference type="SMART" id="SM00587">
    <property type="entry name" value="CHK"/>
    <property type="match status" value="1"/>
</dbReference>
<protein>
    <submittedName>
        <fullName evidence="2">Kinase-like domain-containing protein</fullName>
    </submittedName>
</protein>
<dbReference type="SUPFAM" id="SSF56112">
    <property type="entry name" value="Protein kinase-like (PK-like)"/>
    <property type="match status" value="1"/>
</dbReference>
<sequence length="379" mass="41972">MAIIRGHLNSSEALPVTADHVTAEWCSKALGCTIKEITVLGTIHGTASKLIIGLAFANGFEKSGLPDRLCVKGGFDPDILAIYPGLNAIYRREVEFYYYVAPLINMRLPKAWYCGSDTVNGQGIVIMDDLQSNGCTFGNPLEPWPVARVRAGVEQLAALHAGTWAPKTTMTAEEEEEGEKNEKRDGKKSFFPWLAGGSALPAVILALFEPEPWARRYAEGQRPPSMPDDMLDRERMRAALQMLWAVSDARYQCLVHGDAHLGNTYVTAEGDPGFIDWQGLAVGSAFDDVPYFIVGALTVADRREHEVELVEHYLDSLAALGGPRLARDEVWDEYRRHMMHGFVWALTDPHMQTNEVVFAMVERYTTAMADHGTLGLLEC</sequence>
<dbReference type="InterPro" id="IPR004119">
    <property type="entry name" value="EcKL"/>
</dbReference>
<comment type="caution">
    <text evidence="2">The sequence shown here is derived from an EMBL/GenBank/DDBJ whole genome shotgun (WGS) entry which is preliminary data.</text>
</comment>
<accession>A0ABR2IT76</accession>
<proteinExistence type="predicted"/>
<dbReference type="InterPro" id="IPR015897">
    <property type="entry name" value="CHK_kinase-like"/>
</dbReference>
<dbReference type="EMBL" id="JAPCWZ010000004">
    <property type="protein sequence ID" value="KAK8867840.1"/>
    <property type="molecule type" value="Genomic_DNA"/>
</dbReference>
<feature type="domain" description="CHK kinase-like" evidence="1">
    <location>
        <begin position="125"/>
        <end position="323"/>
    </location>
</feature>
<dbReference type="Pfam" id="PF02958">
    <property type="entry name" value="EcKL"/>
    <property type="match status" value="1"/>
</dbReference>
<dbReference type="PANTHER" id="PTHR23020:SF41">
    <property type="entry name" value="AMINOGLYCOSIDE PHOSPHOTRANSFERASE DOMAIN-CONTAINING PROTEIN"/>
    <property type="match status" value="1"/>
</dbReference>
<dbReference type="Gene3D" id="3.90.1200.10">
    <property type="match status" value="1"/>
</dbReference>
<reference evidence="2 3" key="1">
    <citation type="journal article" date="2024" name="IMA Fungus">
        <title>Apiospora arundinis, a panoply of carbohydrate-active enzymes and secondary metabolites.</title>
        <authorList>
            <person name="Sorensen T."/>
            <person name="Petersen C."/>
            <person name="Muurmann A.T."/>
            <person name="Christiansen J.V."/>
            <person name="Brundto M.L."/>
            <person name="Overgaard C.K."/>
            <person name="Boysen A.T."/>
            <person name="Wollenberg R.D."/>
            <person name="Larsen T.O."/>
            <person name="Sorensen J.L."/>
            <person name="Nielsen K.L."/>
            <person name="Sondergaard T.E."/>
        </authorList>
    </citation>
    <scope>NUCLEOTIDE SEQUENCE [LARGE SCALE GENOMIC DNA]</scope>
    <source>
        <strain evidence="2 3">AAU 773</strain>
    </source>
</reference>
<name>A0ABR2IT76_9PEZI</name>
<dbReference type="InterPro" id="IPR052961">
    <property type="entry name" value="Oxido-Kinase-like_Enzymes"/>
</dbReference>
<keyword evidence="3" id="KW-1185">Reference proteome</keyword>
<dbReference type="Proteomes" id="UP001390339">
    <property type="component" value="Unassembled WGS sequence"/>
</dbReference>
<dbReference type="PANTHER" id="PTHR23020">
    <property type="entry name" value="UNCHARACTERIZED NUCLEAR HORMONE RECEPTOR-RELATED"/>
    <property type="match status" value="1"/>
</dbReference>
<evidence type="ECO:0000259" key="1">
    <source>
        <dbReference type="SMART" id="SM00587"/>
    </source>
</evidence>
<evidence type="ECO:0000313" key="2">
    <source>
        <dbReference type="EMBL" id="KAK8867840.1"/>
    </source>
</evidence>
<organism evidence="2 3">
    <name type="scientific">Apiospora arundinis</name>
    <dbReference type="NCBI Taxonomy" id="335852"/>
    <lineage>
        <taxon>Eukaryota</taxon>
        <taxon>Fungi</taxon>
        <taxon>Dikarya</taxon>
        <taxon>Ascomycota</taxon>
        <taxon>Pezizomycotina</taxon>
        <taxon>Sordariomycetes</taxon>
        <taxon>Xylariomycetidae</taxon>
        <taxon>Amphisphaeriales</taxon>
        <taxon>Apiosporaceae</taxon>
        <taxon>Apiospora</taxon>
    </lineage>
</organism>